<gene>
    <name evidence="1" type="ORF">I6N95_15565</name>
</gene>
<dbReference type="AlphaFoldDB" id="A0A940PA57"/>
<dbReference type="Pfam" id="PF11148">
    <property type="entry name" value="DUF2922"/>
    <property type="match status" value="1"/>
</dbReference>
<proteinExistence type="predicted"/>
<keyword evidence="2" id="KW-1185">Reference proteome</keyword>
<name>A0A940PA57_9ENTE</name>
<comment type="caution">
    <text evidence="1">The sequence shown here is derived from an EMBL/GenBank/DDBJ whole genome shotgun (WGS) entry which is preliminary data.</text>
</comment>
<evidence type="ECO:0000313" key="1">
    <source>
        <dbReference type="EMBL" id="MBP1042436.1"/>
    </source>
</evidence>
<sequence>MYESISKKLQLIFVNGAGSSNTISPRLFREELTSPEVQSWMDRFCELGLFYSTDKQMPLYTEKKAARIVETKTTEIFNVSKDGDSPELG</sequence>
<organism evidence="1 2">
    <name type="scientific">Vagococcus allomyrinae</name>
    <dbReference type="NCBI Taxonomy" id="2794353"/>
    <lineage>
        <taxon>Bacteria</taxon>
        <taxon>Bacillati</taxon>
        <taxon>Bacillota</taxon>
        <taxon>Bacilli</taxon>
        <taxon>Lactobacillales</taxon>
        <taxon>Enterococcaceae</taxon>
        <taxon>Vagococcus</taxon>
    </lineage>
</organism>
<dbReference type="EMBL" id="JAEEGA010000010">
    <property type="protein sequence ID" value="MBP1042436.1"/>
    <property type="molecule type" value="Genomic_DNA"/>
</dbReference>
<protein>
    <submittedName>
        <fullName evidence="1">DUF2922 domain-containing protein</fullName>
    </submittedName>
</protein>
<reference evidence="1" key="1">
    <citation type="submission" date="2020-12" db="EMBL/GenBank/DDBJ databases">
        <title>Vagococcus allomyrinae sp. nov. and Enterococcus lavae sp. nov., isolated from the larvae of Allomyrina dichotoma.</title>
        <authorList>
            <person name="Lee S.D."/>
        </authorList>
    </citation>
    <scope>NUCLEOTIDE SEQUENCE</scope>
    <source>
        <strain evidence="1">BWB3-3</strain>
    </source>
</reference>
<accession>A0A940PA57</accession>
<dbReference type="RefSeq" id="WP_209529616.1">
    <property type="nucleotide sequence ID" value="NZ_JAEEGA010000010.1"/>
</dbReference>
<dbReference type="Proteomes" id="UP000674938">
    <property type="component" value="Unassembled WGS sequence"/>
</dbReference>
<dbReference type="InterPro" id="IPR021321">
    <property type="entry name" value="DUF2922"/>
</dbReference>
<evidence type="ECO:0000313" key="2">
    <source>
        <dbReference type="Proteomes" id="UP000674938"/>
    </source>
</evidence>